<dbReference type="Proteomes" id="UP001236014">
    <property type="component" value="Chromosome"/>
</dbReference>
<protein>
    <submittedName>
        <fullName evidence="2">TIGR03086 family metal-binding protein</fullName>
    </submittedName>
</protein>
<proteinExistence type="predicted"/>
<sequence>MIQRFLHAGTEFGRRLRLVAADQWSAPTPCADWNVRQLVNHVTRGNLNYIALLHGASAGDFRHLRDADALGTDPVAAYTASLTETAAAFSTPGALERLVDYPLGRIRGAQALAVRTTDTVIHTWDLARATGTDEALDADLVTWITTHLETIYADLAETPISAESTHRFFASPHGTPDPSPQGLLLHRMGRST</sequence>
<dbReference type="AlphaFoldDB" id="A0A9Y2ILU1"/>
<feature type="domain" description="Mycothiol-dependent maleylpyruvate isomerase metal-binding" evidence="1">
    <location>
        <begin position="7"/>
        <end position="127"/>
    </location>
</feature>
<dbReference type="SUPFAM" id="SSF109854">
    <property type="entry name" value="DinB/YfiT-like putative metalloenzymes"/>
    <property type="match status" value="1"/>
</dbReference>
<evidence type="ECO:0000313" key="2">
    <source>
        <dbReference type="EMBL" id="WIX82187.1"/>
    </source>
</evidence>
<dbReference type="InterPro" id="IPR017517">
    <property type="entry name" value="Maleyloyr_isom"/>
</dbReference>
<dbReference type="Gene3D" id="1.20.120.450">
    <property type="entry name" value="dinb family like domain"/>
    <property type="match status" value="1"/>
</dbReference>
<evidence type="ECO:0000313" key="3">
    <source>
        <dbReference type="Proteomes" id="UP001236014"/>
    </source>
</evidence>
<dbReference type="GO" id="GO:0046872">
    <property type="term" value="F:metal ion binding"/>
    <property type="evidence" value="ECO:0007669"/>
    <property type="project" value="InterPro"/>
</dbReference>
<reference evidence="2 3" key="1">
    <citation type="submission" date="2023-06" db="EMBL/GenBank/DDBJ databases">
        <authorList>
            <person name="Oyuntsetseg B."/>
            <person name="Kim S.B."/>
        </authorList>
    </citation>
    <scope>NUCLEOTIDE SEQUENCE [LARGE SCALE GENOMIC DNA]</scope>
    <source>
        <strain evidence="2 3">2-15</strain>
    </source>
</reference>
<evidence type="ECO:0000259" key="1">
    <source>
        <dbReference type="Pfam" id="PF11716"/>
    </source>
</evidence>
<dbReference type="InterPro" id="IPR034660">
    <property type="entry name" value="DinB/YfiT-like"/>
</dbReference>
<organism evidence="2 3">
    <name type="scientific">Amycolatopsis carbonis</name>
    <dbReference type="NCBI Taxonomy" id="715471"/>
    <lineage>
        <taxon>Bacteria</taxon>
        <taxon>Bacillati</taxon>
        <taxon>Actinomycetota</taxon>
        <taxon>Actinomycetes</taxon>
        <taxon>Pseudonocardiales</taxon>
        <taxon>Pseudonocardiaceae</taxon>
        <taxon>Amycolatopsis</taxon>
    </lineage>
</organism>
<dbReference type="NCBIfam" id="TIGR03083">
    <property type="entry name" value="maleylpyruvate isomerase family mycothiol-dependent enzyme"/>
    <property type="match status" value="1"/>
</dbReference>
<gene>
    <name evidence="2" type="ORF">QRX50_16220</name>
</gene>
<keyword evidence="3" id="KW-1185">Reference proteome</keyword>
<dbReference type="NCBIfam" id="TIGR03086">
    <property type="entry name" value="TIGR03086 family metal-binding protein"/>
    <property type="match status" value="1"/>
</dbReference>
<name>A0A9Y2ILU1_9PSEU</name>
<dbReference type="Pfam" id="PF11716">
    <property type="entry name" value="MDMPI_N"/>
    <property type="match status" value="1"/>
</dbReference>
<dbReference type="KEGG" id="acab:QRX50_16220"/>
<dbReference type="InterPro" id="IPR017520">
    <property type="entry name" value="CHP03086"/>
</dbReference>
<dbReference type="EMBL" id="CP127294">
    <property type="protein sequence ID" value="WIX82187.1"/>
    <property type="molecule type" value="Genomic_DNA"/>
</dbReference>
<accession>A0A9Y2ILU1</accession>
<dbReference type="InterPro" id="IPR024344">
    <property type="entry name" value="MDMPI_metal-binding"/>
</dbReference>
<dbReference type="RefSeq" id="WP_285972763.1">
    <property type="nucleotide sequence ID" value="NZ_CP127294.1"/>
</dbReference>